<evidence type="ECO:0000313" key="2">
    <source>
        <dbReference type="Proteomes" id="UP000266861"/>
    </source>
</evidence>
<protein>
    <submittedName>
        <fullName evidence="1">Uncharacterized protein</fullName>
    </submittedName>
</protein>
<name>A0A397HYK5_9GLOM</name>
<gene>
    <name evidence="1" type="ORF">Glove_297g9</name>
</gene>
<comment type="caution">
    <text evidence="1">The sequence shown here is derived from an EMBL/GenBank/DDBJ whole genome shotgun (WGS) entry which is preliminary data.</text>
</comment>
<dbReference type="OrthoDB" id="2330589at2759"/>
<proteinExistence type="predicted"/>
<keyword evidence="2" id="KW-1185">Reference proteome</keyword>
<organism evidence="1 2">
    <name type="scientific">Diversispora epigaea</name>
    <dbReference type="NCBI Taxonomy" id="1348612"/>
    <lineage>
        <taxon>Eukaryota</taxon>
        <taxon>Fungi</taxon>
        <taxon>Fungi incertae sedis</taxon>
        <taxon>Mucoromycota</taxon>
        <taxon>Glomeromycotina</taxon>
        <taxon>Glomeromycetes</taxon>
        <taxon>Diversisporales</taxon>
        <taxon>Diversisporaceae</taxon>
        <taxon>Diversispora</taxon>
    </lineage>
</organism>
<dbReference type="AlphaFoldDB" id="A0A397HYK5"/>
<sequence length="80" mass="9347">MSPKISEKYVIDKHPGIIKEKLHYKYKVSTQDLDTYLRPKYIFSSVVSGMAFARFTMEFAERSNGPDNNIQFSTPDKHSW</sequence>
<reference evidence="1 2" key="1">
    <citation type="submission" date="2018-08" db="EMBL/GenBank/DDBJ databases">
        <title>Genome and evolution of the arbuscular mycorrhizal fungus Diversispora epigaea (formerly Glomus versiforme) and its bacterial endosymbionts.</title>
        <authorList>
            <person name="Sun X."/>
            <person name="Fei Z."/>
            <person name="Harrison M."/>
        </authorList>
    </citation>
    <scope>NUCLEOTIDE SEQUENCE [LARGE SCALE GENOMIC DNA]</scope>
    <source>
        <strain evidence="1 2">IT104</strain>
    </source>
</reference>
<dbReference type="EMBL" id="PQFF01000271">
    <property type="protein sequence ID" value="RHZ68092.1"/>
    <property type="molecule type" value="Genomic_DNA"/>
</dbReference>
<evidence type="ECO:0000313" key="1">
    <source>
        <dbReference type="EMBL" id="RHZ68092.1"/>
    </source>
</evidence>
<accession>A0A397HYK5</accession>
<dbReference type="Proteomes" id="UP000266861">
    <property type="component" value="Unassembled WGS sequence"/>
</dbReference>